<dbReference type="EMBL" id="MVBO01000132">
    <property type="protein sequence ID" value="OZJ02695.1"/>
    <property type="molecule type" value="Genomic_DNA"/>
</dbReference>
<keyword evidence="6 10" id="KW-0904">Protein phosphatase</keyword>
<evidence type="ECO:0000313" key="13">
    <source>
        <dbReference type="Proteomes" id="UP000242875"/>
    </source>
</evidence>
<accession>A0A261XWD5</accession>
<comment type="catalytic activity">
    <reaction evidence="8 10">
        <text>O-phospho-L-tyrosyl-[protein] + H2O = L-tyrosyl-[protein] + phosphate</text>
        <dbReference type="Rhea" id="RHEA:10684"/>
        <dbReference type="Rhea" id="RHEA-COMP:10136"/>
        <dbReference type="Rhea" id="RHEA-COMP:20101"/>
        <dbReference type="ChEBI" id="CHEBI:15377"/>
        <dbReference type="ChEBI" id="CHEBI:43474"/>
        <dbReference type="ChEBI" id="CHEBI:46858"/>
        <dbReference type="ChEBI" id="CHEBI:61978"/>
        <dbReference type="EC" id="3.1.3.48"/>
    </reaction>
</comment>
<dbReference type="PANTHER" id="PTHR10828:SF17">
    <property type="entry name" value="PROTEIN-TYROSINE-PHOSPHATASE"/>
    <property type="match status" value="1"/>
</dbReference>
<dbReference type="PRINTS" id="PR00716">
    <property type="entry name" value="MPIPHPHTASE"/>
</dbReference>
<dbReference type="GO" id="GO:0010971">
    <property type="term" value="P:positive regulation of G2/M transition of mitotic cell cycle"/>
    <property type="evidence" value="ECO:0007669"/>
    <property type="project" value="TreeGrafter"/>
</dbReference>
<keyword evidence="7 10" id="KW-0131">Cell cycle</keyword>
<dbReference type="CDD" id="cd01530">
    <property type="entry name" value="Cdc25"/>
    <property type="match status" value="1"/>
</dbReference>
<name>A0A261XWD5_9FUNG</name>
<comment type="function">
    <text evidence="10">Tyrosine protein phosphatase which functions as a dosage-dependent inducer of mitotic progression.</text>
</comment>
<dbReference type="GO" id="GO:0110032">
    <property type="term" value="P:positive regulation of G2/MI transition of meiotic cell cycle"/>
    <property type="evidence" value="ECO:0007669"/>
    <property type="project" value="TreeGrafter"/>
</dbReference>
<organism evidence="12 13">
    <name type="scientific">Bifiguratus adelaidae</name>
    <dbReference type="NCBI Taxonomy" id="1938954"/>
    <lineage>
        <taxon>Eukaryota</taxon>
        <taxon>Fungi</taxon>
        <taxon>Fungi incertae sedis</taxon>
        <taxon>Mucoromycota</taxon>
        <taxon>Mucoromycotina</taxon>
        <taxon>Endogonomycetes</taxon>
        <taxon>Endogonales</taxon>
        <taxon>Endogonales incertae sedis</taxon>
        <taxon>Bifiguratus</taxon>
    </lineage>
</organism>
<keyword evidence="3 10" id="KW-0132">Cell division</keyword>
<dbReference type="GO" id="GO:0051301">
    <property type="term" value="P:cell division"/>
    <property type="evidence" value="ECO:0007669"/>
    <property type="project" value="UniProtKB-UniRule"/>
</dbReference>
<feature type="domain" description="Rhodanese" evidence="11">
    <location>
        <begin position="69"/>
        <end position="174"/>
    </location>
</feature>
<evidence type="ECO:0000259" key="11">
    <source>
        <dbReference type="PROSITE" id="PS50206"/>
    </source>
</evidence>
<dbReference type="Pfam" id="PF00581">
    <property type="entry name" value="Rhodanese"/>
    <property type="match status" value="1"/>
</dbReference>
<dbReference type="GO" id="GO:0000086">
    <property type="term" value="P:G2/M transition of mitotic cell cycle"/>
    <property type="evidence" value="ECO:0007669"/>
    <property type="project" value="TreeGrafter"/>
</dbReference>
<evidence type="ECO:0000256" key="8">
    <source>
        <dbReference type="ARBA" id="ARBA00051722"/>
    </source>
</evidence>
<evidence type="ECO:0000256" key="1">
    <source>
        <dbReference type="ARBA" id="ARBA00011065"/>
    </source>
</evidence>
<dbReference type="InterPro" id="IPR001763">
    <property type="entry name" value="Rhodanese-like_dom"/>
</dbReference>
<gene>
    <name evidence="12" type="ORF">BZG36_04598</name>
</gene>
<dbReference type="FunFam" id="3.40.250.10:FF:000021">
    <property type="entry name" value="M-phase inducer phosphatase cdc-25.2"/>
    <property type="match status" value="1"/>
</dbReference>
<proteinExistence type="inferred from homology"/>
<dbReference type="PANTHER" id="PTHR10828">
    <property type="entry name" value="M-PHASE INDUCER PHOSPHATASE DUAL SPECIFICITY PHOSPHATASE CDC25"/>
    <property type="match status" value="1"/>
</dbReference>
<dbReference type="InterPro" id="IPR036873">
    <property type="entry name" value="Rhodanese-like_dom_sf"/>
</dbReference>
<evidence type="ECO:0000256" key="7">
    <source>
        <dbReference type="ARBA" id="ARBA00023306"/>
    </source>
</evidence>
<keyword evidence="5 10" id="KW-0378">Hydrolase</keyword>
<dbReference type="InterPro" id="IPR000751">
    <property type="entry name" value="MPI_Phosphatase"/>
</dbReference>
<dbReference type="GO" id="GO:0005737">
    <property type="term" value="C:cytoplasm"/>
    <property type="evidence" value="ECO:0007669"/>
    <property type="project" value="TreeGrafter"/>
</dbReference>
<evidence type="ECO:0000256" key="9">
    <source>
        <dbReference type="ARBA" id="ARBA00067190"/>
    </source>
</evidence>
<dbReference type="EC" id="3.1.3.48" evidence="2 10"/>
<protein>
    <recommendedName>
        <fullName evidence="9 10">M-phase inducer phosphatase</fullName>
        <ecNumber evidence="2 10">3.1.3.48</ecNumber>
    </recommendedName>
</protein>
<evidence type="ECO:0000256" key="3">
    <source>
        <dbReference type="ARBA" id="ARBA00022618"/>
    </source>
</evidence>
<comment type="similarity">
    <text evidence="1 10">Belongs to the MPI phosphatase family.</text>
</comment>
<keyword evidence="13" id="KW-1185">Reference proteome</keyword>
<comment type="caution">
    <text evidence="12">The sequence shown here is derived from an EMBL/GenBank/DDBJ whole genome shotgun (WGS) entry which is preliminary data.</text>
</comment>
<evidence type="ECO:0000256" key="4">
    <source>
        <dbReference type="ARBA" id="ARBA00022776"/>
    </source>
</evidence>
<dbReference type="OrthoDB" id="26523at2759"/>
<evidence type="ECO:0000256" key="10">
    <source>
        <dbReference type="RuleBase" id="RU368028"/>
    </source>
</evidence>
<evidence type="ECO:0000313" key="12">
    <source>
        <dbReference type="EMBL" id="OZJ02695.1"/>
    </source>
</evidence>
<dbReference type="Proteomes" id="UP000242875">
    <property type="component" value="Unassembled WGS sequence"/>
</dbReference>
<evidence type="ECO:0000256" key="6">
    <source>
        <dbReference type="ARBA" id="ARBA00022912"/>
    </source>
</evidence>
<reference evidence="12 13" key="1">
    <citation type="journal article" date="2017" name="Mycologia">
        <title>Bifiguratus adelaidae, gen. et sp. nov., a new member of Mucoromycotina in endophytic and soil-dwelling habitats.</title>
        <authorList>
            <person name="Torres-Cruz T.J."/>
            <person name="Billingsley Tobias T.L."/>
            <person name="Almatruk M."/>
            <person name="Hesse C."/>
            <person name="Kuske C.R."/>
            <person name="Desiro A."/>
            <person name="Benucci G.M."/>
            <person name="Bonito G."/>
            <person name="Stajich J.E."/>
            <person name="Dunlap C."/>
            <person name="Arnold A.E."/>
            <person name="Porras-Alfaro A."/>
        </authorList>
    </citation>
    <scope>NUCLEOTIDE SEQUENCE [LARGE SCALE GENOMIC DNA]</scope>
    <source>
        <strain evidence="12 13">AZ0501</strain>
    </source>
</reference>
<keyword evidence="4 10" id="KW-0498">Mitosis</keyword>
<dbReference type="PROSITE" id="PS50206">
    <property type="entry name" value="RHODANESE_3"/>
    <property type="match status" value="1"/>
</dbReference>
<evidence type="ECO:0000256" key="5">
    <source>
        <dbReference type="ARBA" id="ARBA00022801"/>
    </source>
</evidence>
<dbReference type="GO" id="GO:0004725">
    <property type="term" value="F:protein tyrosine phosphatase activity"/>
    <property type="evidence" value="ECO:0007669"/>
    <property type="project" value="UniProtKB-UniRule"/>
</dbReference>
<dbReference type="SUPFAM" id="SSF52821">
    <property type="entry name" value="Rhodanese/Cell cycle control phosphatase"/>
    <property type="match status" value="1"/>
</dbReference>
<dbReference type="Gene3D" id="3.40.250.10">
    <property type="entry name" value="Rhodanese-like domain"/>
    <property type="match status" value="1"/>
</dbReference>
<dbReference type="SMART" id="SM00450">
    <property type="entry name" value="RHOD"/>
    <property type="match status" value="1"/>
</dbReference>
<dbReference type="GO" id="GO:0005634">
    <property type="term" value="C:nucleus"/>
    <property type="evidence" value="ECO:0007669"/>
    <property type="project" value="TreeGrafter"/>
</dbReference>
<dbReference type="AlphaFoldDB" id="A0A261XWD5"/>
<evidence type="ECO:0000256" key="2">
    <source>
        <dbReference type="ARBA" id="ARBA00013064"/>
    </source>
</evidence>
<sequence length="205" mass="23890">MDTPKEFVTSLVKECKDSAQISSALSPWDYKEQKECVILPCYDTNSNDPFKRISPDTLSDVLDGQYTSKYDHLYLIDCRFPYEYTGGHIDSAININDYEELEKLLLRSDGGKPNTLIIFHCEFSCMRAPRMALHLRSRDRHANLVDYPKLYYPEIYLLDGGYSRFFQSYKHRCTPQSYVGMKDAAHAKDFQLYAHQLDPKSLYHL</sequence>